<dbReference type="Proteomes" id="UP000717696">
    <property type="component" value="Unassembled WGS sequence"/>
</dbReference>
<organism evidence="7 8">
    <name type="scientific">Dactylonectria estremocensis</name>
    <dbReference type="NCBI Taxonomy" id="1079267"/>
    <lineage>
        <taxon>Eukaryota</taxon>
        <taxon>Fungi</taxon>
        <taxon>Dikarya</taxon>
        <taxon>Ascomycota</taxon>
        <taxon>Pezizomycotina</taxon>
        <taxon>Sordariomycetes</taxon>
        <taxon>Hypocreomycetidae</taxon>
        <taxon>Hypocreales</taxon>
        <taxon>Nectriaceae</taxon>
        <taxon>Dactylonectria</taxon>
    </lineage>
</organism>
<dbReference type="PROSITE" id="PS00463">
    <property type="entry name" value="ZN2_CY6_FUNGAL_1"/>
    <property type="match status" value="1"/>
</dbReference>
<dbReference type="EMBL" id="JAGMUU010000008">
    <property type="protein sequence ID" value="KAH7146837.1"/>
    <property type="molecule type" value="Genomic_DNA"/>
</dbReference>
<feature type="domain" description="Zn(2)-C6 fungal-type" evidence="6">
    <location>
        <begin position="6"/>
        <end position="36"/>
    </location>
</feature>
<dbReference type="GO" id="GO:0000981">
    <property type="term" value="F:DNA-binding transcription factor activity, RNA polymerase II-specific"/>
    <property type="evidence" value="ECO:0007669"/>
    <property type="project" value="InterPro"/>
</dbReference>
<evidence type="ECO:0000256" key="3">
    <source>
        <dbReference type="ARBA" id="ARBA00023015"/>
    </source>
</evidence>
<dbReference type="GO" id="GO:0008270">
    <property type="term" value="F:zinc ion binding"/>
    <property type="evidence" value="ECO:0007669"/>
    <property type="project" value="InterPro"/>
</dbReference>
<dbReference type="InterPro" id="IPR007219">
    <property type="entry name" value="XnlR_reg_dom"/>
</dbReference>
<evidence type="ECO:0000259" key="6">
    <source>
        <dbReference type="PROSITE" id="PS50048"/>
    </source>
</evidence>
<name>A0A9P9J2W0_9HYPO</name>
<dbReference type="OrthoDB" id="1924787at2759"/>
<dbReference type="AlphaFoldDB" id="A0A9P9J2W0"/>
<keyword evidence="3" id="KW-0805">Transcription regulation</keyword>
<comment type="subcellular location">
    <subcellularLocation>
        <location evidence="1">Nucleus</location>
    </subcellularLocation>
</comment>
<keyword evidence="5" id="KW-0539">Nucleus</keyword>
<evidence type="ECO:0000256" key="5">
    <source>
        <dbReference type="ARBA" id="ARBA00023242"/>
    </source>
</evidence>
<keyword evidence="2" id="KW-0479">Metal-binding</keyword>
<dbReference type="GO" id="GO:0003677">
    <property type="term" value="F:DNA binding"/>
    <property type="evidence" value="ECO:0007669"/>
    <property type="project" value="InterPro"/>
</dbReference>
<evidence type="ECO:0000256" key="1">
    <source>
        <dbReference type="ARBA" id="ARBA00004123"/>
    </source>
</evidence>
<reference evidence="7" key="1">
    <citation type="journal article" date="2021" name="Nat. Commun.">
        <title>Genetic determinants of endophytism in the Arabidopsis root mycobiome.</title>
        <authorList>
            <person name="Mesny F."/>
            <person name="Miyauchi S."/>
            <person name="Thiergart T."/>
            <person name="Pickel B."/>
            <person name="Atanasova L."/>
            <person name="Karlsson M."/>
            <person name="Huettel B."/>
            <person name="Barry K.W."/>
            <person name="Haridas S."/>
            <person name="Chen C."/>
            <person name="Bauer D."/>
            <person name="Andreopoulos W."/>
            <person name="Pangilinan J."/>
            <person name="LaButti K."/>
            <person name="Riley R."/>
            <person name="Lipzen A."/>
            <person name="Clum A."/>
            <person name="Drula E."/>
            <person name="Henrissat B."/>
            <person name="Kohler A."/>
            <person name="Grigoriev I.V."/>
            <person name="Martin F.M."/>
            <person name="Hacquard S."/>
        </authorList>
    </citation>
    <scope>NUCLEOTIDE SEQUENCE</scope>
    <source>
        <strain evidence="7">MPI-CAGE-AT-0021</strain>
    </source>
</reference>
<dbReference type="GO" id="GO:0006351">
    <property type="term" value="P:DNA-templated transcription"/>
    <property type="evidence" value="ECO:0007669"/>
    <property type="project" value="InterPro"/>
</dbReference>
<protein>
    <recommendedName>
        <fullName evidence="6">Zn(2)-C6 fungal-type domain-containing protein</fullName>
    </recommendedName>
</protein>
<dbReference type="PANTHER" id="PTHR47338">
    <property type="entry name" value="ZN(II)2CYS6 TRANSCRIPTION FACTOR (EUROFUNG)-RELATED"/>
    <property type="match status" value="1"/>
</dbReference>
<comment type="caution">
    <text evidence="7">The sequence shown here is derived from an EMBL/GenBank/DDBJ whole genome shotgun (WGS) entry which is preliminary data.</text>
</comment>
<dbReference type="CDD" id="cd12148">
    <property type="entry name" value="fungal_TF_MHR"/>
    <property type="match status" value="1"/>
</dbReference>
<dbReference type="GO" id="GO:0005634">
    <property type="term" value="C:nucleus"/>
    <property type="evidence" value="ECO:0007669"/>
    <property type="project" value="UniProtKB-SubCell"/>
</dbReference>
<accession>A0A9P9J2W0</accession>
<keyword evidence="8" id="KW-1185">Reference proteome</keyword>
<dbReference type="InterPro" id="IPR036864">
    <property type="entry name" value="Zn2-C6_fun-type_DNA-bd_sf"/>
</dbReference>
<dbReference type="PANTHER" id="PTHR47338:SF16">
    <property type="entry name" value="TRANSCRIPTION FACTOR, PUTATIVE (AFU_ORTHOLOGUE AFUA_2G09360)-RELATED"/>
    <property type="match status" value="1"/>
</dbReference>
<evidence type="ECO:0000256" key="4">
    <source>
        <dbReference type="ARBA" id="ARBA00023163"/>
    </source>
</evidence>
<keyword evidence="4" id="KW-0804">Transcription</keyword>
<evidence type="ECO:0000313" key="7">
    <source>
        <dbReference type="EMBL" id="KAH7146837.1"/>
    </source>
</evidence>
<dbReference type="PROSITE" id="PS50048">
    <property type="entry name" value="ZN2_CY6_FUNGAL_2"/>
    <property type="match status" value="1"/>
</dbReference>
<gene>
    <name evidence="7" type="ORF">B0J13DRAFT_552765</name>
</gene>
<evidence type="ECO:0000256" key="2">
    <source>
        <dbReference type="ARBA" id="ARBA00022723"/>
    </source>
</evidence>
<dbReference type="SMART" id="SM00906">
    <property type="entry name" value="Fungal_trans"/>
    <property type="match status" value="1"/>
</dbReference>
<dbReference type="SUPFAM" id="SSF57701">
    <property type="entry name" value="Zn2/Cys6 DNA-binding domain"/>
    <property type="match status" value="1"/>
</dbReference>
<sequence length="525" mass="59832">MRPLSACGACRARRKKCRRPREGSSCYFCIKRGMNCCVEQDPSQRNSSGYDLLQENPDGGPLRISLSVFMDEALSCELVSLYFRYVHVAFHNIFHQPSFEKDVRDRTIPRILFLGVISLSARFSSHPSFADIQPSERGRTYAKEAEKLIDLHNISLTTIQACMLISAICVVEGKVGDESIFLNIACRMAMLLDLPNAVARTRIVKEVNLRVWWSLIATDTWSSTALRLPRAIHVREGTRMPMDELSFLQLRSDEPTQPDQPTSLTSSPTAESAGSLFAQMIQLNQLLYRILTLSTEIVSGSIQGDGIEKCTQAICSSFDAWLIALPAEMRYTPENLLFWANKSCGQKFVILHINHNYAGQLLFYRFLNSCRDFDDGSATDPVYQYARRCKAHANSLCELIYHAMEIPETDVMYPLLGHVLVITSTVQLFTLLFSPDDAQIARAKYCLERNFGIIVRLQKHWPSLDVSFGRFMAFHDACLKRKQSAFLLDWWMLRFMLEFAQPISGREEEVVNEKEDEWSLAYLGY</sequence>
<dbReference type="InterPro" id="IPR050815">
    <property type="entry name" value="TF_fung"/>
</dbReference>
<proteinExistence type="predicted"/>
<evidence type="ECO:0000313" key="8">
    <source>
        <dbReference type="Proteomes" id="UP000717696"/>
    </source>
</evidence>
<dbReference type="Pfam" id="PF04082">
    <property type="entry name" value="Fungal_trans"/>
    <property type="match status" value="1"/>
</dbReference>
<dbReference type="InterPro" id="IPR001138">
    <property type="entry name" value="Zn2Cys6_DnaBD"/>
</dbReference>